<dbReference type="SMART" id="SM00342">
    <property type="entry name" value="HTH_ARAC"/>
    <property type="match status" value="1"/>
</dbReference>
<dbReference type="SUPFAM" id="SSF46689">
    <property type="entry name" value="Homeodomain-like"/>
    <property type="match status" value="2"/>
</dbReference>
<accession>A0A917CE56</accession>
<dbReference type="InterPro" id="IPR052158">
    <property type="entry name" value="INH-QAR"/>
</dbReference>
<proteinExistence type="predicted"/>
<reference evidence="5" key="2">
    <citation type="submission" date="2020-09" db="EMBL/GenBank/DDBJ databases">
        <authorList>
            <person name="Sun Q."/>
            <person name="Sedlacek I."/>
        </authorList>
    </citation>
    <scope>NUCLEOTIDE SEQUENCE</scope>
    <source>
        <strain evidence="5">CCM 7897</strain>
    </source>
</reference>
<reference evidence="5" key="1">
    <citation type="journal article" date="2014" name="Int. J. Syst. Evol. Microbiol.">
        <title>Complete genome sequence of Corynebacterium casei LMG S-19264T (=DSM 44701T), isolated from a smear-ripened cheese.</title>
        <authorList>
            <consortium name="US DOE Joint Genome Institute (JGI-PGF)"/>
            <person name="Walter F."/>
            <person name="Albersmeier A."/>
            <person name="Kalinowski J."/>
            <person name="Ruckert C."/>
        </authorList>
    </citation>
    <scope>NUCLEOTIDE SEQUENCE</scope>
    <source>
        <strain evidence="5">CCM 7897</strain>
    </source>
</reference>
<evidence type="ECO:0000256" key="2">
    <source>
        <dbReference type="ARBA" id="ARBA00023163"/>
    </source>
</evidence>
<protein>
    <submittedName>
        <fullName evidence="5">Transcriptional regulator</fullName>
    </submittedName>
</protein>
<dbReference type="Gene3D" id="3.40.50.880">
    <property type="match status" value="1"/>
</dbReference>
<dbReference type="Proteomes" id="UP000606044">
    <property type="component" value="Unassembled WGS sequence"/>
</dbReference>
<dbReference type="EMBL" id="BMCT01000011">
    <property type="protein sequence ID" value="GGF85903.1"/>
    <property type="molecule type" value="Genomic_DNA"/>
</dbReference>
<sequence>MRSIAFVLSPHFQIIDLNAVMAFQLANSLTQVGHYAVSFLSEVGGDVSSTFGIVVNSEPIGTQGHDTLFLIGAPQPLPMSEQLMRLLSTAATSTRRIAAASTAAFQLAEIGLLDGRKATTHWAHVETFKAGYPAVLVEPDRIFVRDGDIWTSAGMSAALDLALALIEDDLGREISCEIAKQLVLYYRRPGAQSQISTLLDLEPQTDRIKRTLIYARRNLQNDLSVEELAEVAHLSPRQFSRLFRSETGQSPAKAVESLRIEAARIMLQEGRLPLETVARHVGFTDRDRMCRAFVRATGQTPSHLKDTGLHPRPSVSLPEGLPSPFPAVPANACYATA</sequence>
<gene>
    <name evidence="5" type="ORF">GCM10007301_52200</name>
</gene>
<keyword evidence="6" id="KW-1185">Reference proteome</keyword>
<dbReference type="PANTHER" id="PTHR43130:SF3">
    <property type="entry name" value="HTH-TYPE TRANSCRIPTIONAL REGULATOR RV1931C"/>
    <property type="match status" value="1"/>
</dbReference>
<dbReference type="InterPro" id="IPR002818">
    <property type="entry name" value="DJ-1/PfpI"/>
</dbReference>
<feature type="region of interest" description="Disordered" evidence="3">
    <location>
        <begin position="300"/>
        <end position="322"/>
    </location>
</feature>
<feature type="domain" description="HTH araC/xylS-type" evidence="4">
    <location>
        <begin position="209"/>
        <end position="307"/>
    </location>
</feature>
<dbReference type="SUPFAM" id="SSF52317">
    <property type="entry name" value="Class I glutamine amidotransferase-like"/>
    <property type="match status" value="1"/>
</dbReference>
<evidence type="ECO:0000259" key="4">
    <source>
        <dbReference type="PROSITE" id="PS01124"/>
    </source>
</evidence>
<evidence type="ECO:0000256" key="1">
    <source>
        <dbReference type="ARBA" id="ARBA00023015"/>
    </source>
</evidence>
<dbReference type="PROSITE" id="PS01124">
    <property type="entry name" value="HTH_ARAC_FAMILY_2"/>
    <property type="match status" value="1"/>
</dbReference>
<dbReference type="GO" id="GO:0003700">
    <property type="term" value="F:DNA-binding transcription factor activity"/>
    <property type="evidence" value="ECO:0007669"/>
    <property type="project" value="InterPro"/>
</dbReference>
<dbReference type="InterPro" id="IPR018060">
    <property type="entry name" value="HTH_AraC"/>
</dbReference>
<dbReference type="InterPro" id="IPR009057">
    <property type="entry name" value="Homeodomain-like_sf"/>
</dbReference>
<dbReference type="AlphaFoldDB" id="A0A917CE56"/>
<dbReference type="Gene3D" id="1.10.10.60">
    <property type="entry name" value="Homeodomain-like"/>
    <property type="match status" value="1"/>
</dbReference>
<name>A0A917CE56_9HYPH</name>
<dbReference type="Pfam" id="PF01965">
    <property type="entry name" value="DJ-1_PfpI"/>
    <property type="match status" value="1"/>
</dbReference>
<evidence type="ECO:0000313" key="5">
    <source>
        <dbReference type="EMBL" id="GGF85903.1"/>
    </source>
</evidence>
<dbReference type="InterPro" id="IPR029062">
    <property type="entry name" value="Class_I_gatase-like"/>
</dbReference>
<dbReference type="Pfam" id="PF12833">
    <property type="entry name" value="HTH_18"/>
    <property type="match status" value="1"/>
</dbReference>
<dbReference type="GO" id="GO:0043565">
    <property type="term" value="F:sequence-specific DNA binding"/>
    <property type="evidence" value="ECO:0007669"/>
    <property type="project" value="InterPro"/>
</dbReference>
<dbReference type="PANTHER" id="PTHR43130">
    <property type="entry name" value="ARAC-FAMILY TRANSCRIPTIONAL REGULATOR"/>
    <property type="match status" value="1"/>
</dbReference>
<organism evidence="5 6">
    <name type="scientific">Azorhizobium oxalatiphilum</name>
    <dbReference type="NCBI Taxonomy" id="980631"/>
    <lineage>
        <taxon>Bacteria</taxon>
        <taxon>Pseudomonadati</taxon>
        <taxon>Pseudomonadota</taxon>
        <taxon>Alphaproteobacteria</taxon>
        <taxon>Hyphomicrobiales</taxon>
        <taxon>Xanthobacteraceae</taxon>
        <taxon>Azorhizobium</taxon>
    </lineage>
</organism>
<keyword evidence="2" id="KW-0804">Transcription</keyword>
<dbReference type="RefSeq" id="WP_188583930.1">
    <property type="nucleotide sequence ID" value="NZ_BMCT01000011.1"/>
</dbReference>
<evidence type="ECO:0000313" key="6">
    <source>
        <dbReference type="Proteomes" id="UP000606044"/>
    </source>
</evidence>
<keyword evidence="1" id="KW-0805">Transcription regulation</keyword>
<evidence type="ECO:0000256" key="3">
    <source>
        <dbReference type="SAM" id="MobiDB-lite"/>
    </source>
</evidence>
<comment type="caution">
    <text evidence="5">The sequence shown here is derived from an EMBL/GenBank/DDBJ whole genome shotgun (WGS) entry which is preliminary data.</text>
</comment>